<gene>
    <name evidence="15" type="ORF">E1B28_011917</name>
</gene>
<sequence length="567" mass="63589">MFILKRVDVAVTALSLVLFFSLYLLKRRSALRILRGPAASSYLLGLEHDLRVKGLISMLFQLSKDYGTAYRFPGCFGENILVISDPRAIHRVLQESDDYPEAADIKRIFEMIFGQGVLWATGEDHKRHRRVLSPAFSINHMRQFLPLFQCHLNRLAEKWNNALQGRSQTINIIPWFHKVTLDIIGESAFNYHFDAIDNKPNELTKTLYDLENLGLDQTPGMTLAVALPRYIPDAVAAWQAKNFPVYAEKIAKRYLEFSNQKAREVMKEAGLDLNGDGGTDDVPIGTGTEKDVLSILVRANRAEDSRKRLSEGEMLAQMSTLIQAGHHTTGYTLSWILYELAAHPEDQAKVYEEIRHIRETNSGDLTSSDYDSMTHLTLVLKEALRLHPVLPTLEREAMKNDVLLLDFPVVSQNGKTVDAIPVKKGQRIKVDISSYNRLESVWGEDANSWNPKRFATDSEGKTQTQVGLFANVLSFSQWLSYSLPVPVSLISNSPSRIGGGPKGCLGWRFAVMEMQAIMTGLLERYEFSIPPGVEIEAWIPGLVVPTVKGKETEGAHLPLKVTPRASA</sequence>
<reference evidence="15" key="1">
    <citation type="journal article" date="2021" name="Genome Biol. Evol.">
        <title>The assembled and annotated genome of the fairy-ring fungus Marasmius oreades.</title>
        <authorList>
            <person name="Hiltunen M."/>
            <person name="Ament-Velasquez S.L."/>
            <person name="Johannesson H."/>
        </authorList>
    </citation>
    <scope>NUCLEOTIDE SEQUENCE</scope>
    <source>
        <strain evidence="15">03SP1</strain>
    </source>
</reference>
<evidence type="ECO:0000256" key="13">
    <source>
        <dbReference type="PIRSR" id="PIRSR602401-1"/>
    </source>
</evidence>
<comment type="pathway">
    <text evidence="3">Secondary metabolite biosynthesis; terpenoid biosynthesis.</text>
</comment>
<proteinExistence type="inferred from homology"/>
<comment type="caution">
    <text evidence="15">The sequence shown here is derived from an EMBL/GenBank/DDBJ whole genome shotgun (WGS) entry which is preliminary data.</text>
</comment>
<evidence type="ECO:0000256" key="1">
    <source>
        <dbReference type="ARBA" id="ARBA00001971"/>
    </source>
</evidence>
<keyword evidence="7 13" id="KW-0479">Metal-binding</keyword>
<dbReference type="GO" id="GO:0004497">
    <property type="term" value="F:monooxygenase activity"/>
    <property type="evidence" value="ECO:0007669"/>
    <property type="project" value="UniProtKB-KW"/>
</dbReference>
<evidence type="ECO:0000256" key="5">
    <source>
        <dbReference type="ARBA" id="ARBA00022617"/>
    </source>
</evidence>
<keyword evidence="16" id="KW-1185">Reference proteome</keyword>
<dbReference type="EMBL" id="CM032187">
    <property type="protein sequence ID" value="KAG7090320.1"/>
    <property type="molecule type" value="Genomic_DNA"/>
</dbReference>
<keyword evidence="11" id="KW-0503">Monooxygenase</keyword>
<dbReference type="Gene3D" id="1.10.630.10">
    <property type="entry name" value="Cytochrome P450"/>
    <property type="match status" value="1"/>
</dbReference>
<dbReference type="RefSeq" id="XP_043006790.1">
    <property type="nucleotide sequence ID" value="XM_043156975.1"/>
</dbReference>
<evidence type="ECO:0000256" key="10">
    <source>
        <dbReference type="ARBA" id="ARBA00023004"/>
    </source>
</evidence>
<evidence type="ECO:0000256" key="4">
    <source>
        <dbReference type="ARBA" id="ARBA00010617"/>
    </source>
</evidence>
<evidence type="ECO:0000256" key="2">
    <source>
        <dbReference type="ARBA" id="ARBA00004370"/>
    </source>
</evidence>
<evidence type="ECO:0000256" key="8">
    <source>
        <dbReference type="ARBA" id="ARBA00022989"/>
    </source>
</evidence>
<dbReference type="GO" id="GO:0016705">
    <property type="term" value="F:oxidoreductase activity, acting on paired donors, with incorporation or reduction of molecular oxygen"/>
    <property type="evidence" value="ECO:0007669"/>
    <property type="project" value="InterPro"/>
</dbReference>
<evidence type="ECO:0000256" key="3">
    <source>
        <dbReference type="ARBA" id="ARBA00004721"/>
    </source>
</evidence>
<dbReference type="KEGG" id="more:E1B28_011917"/>
<dbReference type="InterPro" id="IPR036396">
    <property type="entry name" value="Cyt_P450_sf"/>
</dbReference>
<accession>A0A9P7UQR0</accession>
<dbReference type="Proteomes" id="UP001049176">
    <property type="component" value="Chromosome 7"/>
</dbReference>
<dbReference type="InterPro" id="IPR001128">
    <property type="entry name" value="Cyt_P450"/>
</dbReference>
<dbReference type="InterPro" id="IPR050121">
    <property type="entry name" value="Cytochrome_P450_monoxygenase"/>
</dbReference>
<keyword evidence="8 14" id="KW-1133">Transmembrane helix</keyword>
<dbReference type="PRINTS" id="PR00463">
    <property type="entry name" value="EP450I"/>
</dbReference>
<feature type="binding site" description="axial binding residue" evidence="13">
    <location>
        <position position="504"/>
    </location>
    <ligand>
        <name>heme</name>
        <dbReference type="ChEBI" id="CHEBI:30413"/>
    </ligand>
    <ligandPart>
        <name>Fe</name>
        <dbReference type="ChEBI" id="CHEBI:18248"/>
    </ligandPart>
</feature>
<dbReference type="GeneID" id="66080992"/>
<dbReference type="GO" id="GO:0016020">
    <property type="term" value="C:membrane"/>
    <property type="evidence" value="ECO:0007669"/>
    <property type="project" value="UniProtKB-SubCell"/>
</dbReference>
<keyword evidence="5 13" id="KW-0349">Heme</keyword>
<evidence type="ECO:0000256" key="7">
    <source>
        <dbReference type="ARBA" id="ARBA00022723"/>
    </source>
</evidence>
<organism evidence="15 16">
    <name type="scientific">Marasmius oreades</name>
    <name type="common">fairy-ring Marasmius</name>
    <dbReference type="NCBI Taxonomy" id="181124"/>
    <lineage>
        <taxon>Eukaryota</taxon>
        <taxon>Fungi</taxon>
        <taxon>Dikarya</taxon>
        <taxon>Basidiomycota</taxon>
        <taxon>Agaricomycotina</taxon>
        <taxon>Agaricomycetes</taxon>
        <taxon>Agaricomycetidae</taxon>
        <taxon>Agaricales</taxon>
        <taxon>Marasmiineae</taxon>
        <taxon>Marasmiaceae</taxon>
        <taxon>Marasmius</taxon>
    </lineage>
</organism>
<keyword evidence="12 14" id="KW-0472">Membrane</keyword>
<evidence type="ECO:0000256" key="11">
    <source>
        <dbReference type="ARBA" id="ARBA00023033"/>
    </source>
</evidence>
<evidence type="ECO:0000256" key="14">
    <source>
        <dbReference type="SAM" id="Phobius"/>
    </source>
</evidence>
<evidence type="ECO:0000313" key="16">
    <source>
        <dbReference type="Proteomes" id="UP001049176"/>
    </source>
</evidence>
<dbReference type="GO" id="GO:0005506">
    <property type="term" value="F:iron ion binding"/>
    <property type="evidence" value="ECO:0007669"/>
    <property type="project" value="InterPro"/>
</dbReference>
<dbReference type="OrthoDB" id="1470350at2759"/>
<keyword evidence="6 14" id="KW-0812">Transmembrane</keyword>
<keyword evidence="10 13" id="KW-0408">Iron</keyword>
<dbReference type="PANTHER" id="PTHR24305:SF166">
    <property type="entry name" value="CYTOCHROME P450 12A4, MITOCHONDRIAL-RELATED"/>
    <property type="match status" value="1"/>
</dbReference>
<dbReference type="SUPFAM" id="SSF48264">
    <property type="entry name" value="Cytochrome P450"/>
    <property type="match status" value="1"/>
</dbReference>
<dbReference type="Pfam" id="PF00067">
    <property type="entry name" value="p450"/>
    <property type="match status" value="1"/>
</dbReference>
<comment type="cofactor">
    <cofactor evidence="1 13">
        <name>heme</name>
        <dbReference type="ChEBI" id="CHEBI:30413"/>
    </cofactor>
</comment>
<evidence type="ECO:0000313" key="15">
    <source>
        <dbReference type="EMBL" id="KAG7090320.1"/>
    </source>
</evidence>
<protein>
    <recommendedName>
        <fullName evidence="17">Cytochrome P450</fullName>
    </recommendedName>
</protein>
<keyword evidence="9" id="KW-0560">Oxidoreductase</keyword>
<name>A0A9P7UQR0_9AGAR</name>
<dbReference type="AlphaFoldDB" id="A0A9P7UQR0"/>
<comment type="similarity">
    <text evidence="4">Belongs to the cytochrome P450 family.</text>
</comment>
<comment type="subcellular location">
    <subcellularLocation>
        <location evidence="2">Membrane</location>
    </subcellularLocation>
</comment>
<evidence type="ECO:0000256" key="9">
    <source>
        <dbReference type="ARBA" id="ARBA00023002"/>
    </source>
</evidence>
<dbReference type="PANTHER" id="PTHR24305">
    <property type="entry name" value="CYTOCHROME P450"/>
    <property type="match status" value="1"/>
</dbReference>
<evidence type="ECO:0000256" key="6">
    <source>
        <dbReference type="ARBA" id="ARBA00022692"/>
    </source>
</evidence>
<feature type="transmembrane region" description="Helical" evidence="14">
    <location>
        <begin position="6"/>
        <end position="25"/>
    </location>
</feature>
<dbReference type="GO" id="GO:0020037">
    <property type="term" value="F:heme binding"/>
    <property type="evidence" value="ECO:0007669"/>
    <property type="project" value="InterPro"/>
</dbReference>
<dbReference type="InterPro" id="IPR002401">
    <property type="entry name" value="Cyt_P450_E_grp-I"/>
</dbReference>
<evidence type="ECO:0008006" key="17">
    <source>
        <dbReference type="Google" id="ProtNLM"/>
    </source>
</evidence>
<evidence type="ECO:0000256" key="12">
    <source>
        <dbReference type="ARBA" id="ARBA00023136"/>
    </source>
</evidence>